<dbReference type="RefSeq" id="XP_001884040.1">
    <property type="nucleotide sequence ID" value="XM_001884005.1"/>
</dbReference>
<proteinExistence type="predicted"/>
<dbReference type="Proteomes" id="UP000001194">
    <property type="component" value="Unassembled WGS sequence"/>
</dbReference>
<dbReference type="InParanoid" id="B0DJ92"/>
<protein>
    <submittedName>
        <fullName evidence="2">Predicted protein</fullName>
    </submittedName>
</protein>
<evidence type="ECO:0000313" key="2">
    <source>
        <dbReference type="EMBL" id="EDR05482.1"/>
    </source>
</evidence>
<evidence type="ECO:0000313" key="3">
    <source>
        <dbReference type="Proteomes" id="UP000001194"/>
    </source>
</evidence>
<dbReference type="HOGENOM" id="CLU_2306619_0_0_1"/>
<keyword evidence="3" id="KW-1185">Reference proteome</keyword>
<evidence type="ECO:0000256" key="1">
    <source>
        <dbReference type="SAM" id="MobiDB-lite"/>
    </source>
</evidence>
<sequence>MPPMNICPGFANWTNHCFTPVTEKAKLRLLREIASAEALKTTIIGTLKAQDLATATSPMANLPGHDNQFEENESWGPKTTAVPEDLECCSLWSRQLIRTY</sequence>
<accession>B0DJ92</accession>
<gene>
    <name evidence="2" type="ORF">LACBIDRAFT_329793</name>
</gene>
<dbReference type="AlphaFoldDB" id="B0DJ92"/>
<reference evidence="2 3" key="1">
    <citation type="journal article" date="2008" name="Nature">
        <title>The genome of Laccaria bicolor provides insights into mycorrhizal symbiosis.</title>
        <authorList>
            <person name="Martin F."/>
            <person name="Aerts A."/>
            <person name="Ahren D."/>
            <person name="Brun A."/>
            <person name="Danchin E.G.J."/>
            <person name="Duchaussoy F."/>
            <person name="Gibon J."/>
            <person name="Kohler A."/>
            <person name="Lindquist E."/>
            <person name="Pereda V."/>
            <person name="Salamov A."/>
            <person name="Shapiro H.J."/>
            <person name="Wuyts J."/>
            <person name="Blaudez D."/>
            <person name="Buee M."/>
            <person name="Brokstein P."/>
            <person name="Canbaeck B."/>
            <person name="Cohen D."/>
            <person name="Courty P.E."/>
            <person name="Coutinho P.M."/>
            <person name="Delaruelle C."/>
            <person name="Detter J.C."/>
            <person name="Deveau A."/>
            <person name="DiFazio S."/>
            <person name="Duplessis S."/>
            <person name="Fraissinet-Tachet L."/>
            <person name="Lucic E."/>
            <person name="Frey-Klett P."/>
            <person name="Fourrey C."/>
            <person name="Feussner I."/>
            <person name="Gay G."/>
            <person name="Grimwood J."/>
            <person name="Hoegger P.J."/>
            <person name="Jain P."/>
            <person name="Kilaru S."/>
            <person name="Labbe J."/>
            <person name="Lin Y.C."/>
            <person name="Legue V."/>
            <person name="Le Tacon F."/>
            <person name="Marmeisse R."/>
            <person name="Melayah D."/>
            <person name="Montanini B."/>
            <person name="Muratet M."/>
            <person name="Nehls U."/>
            <person name="Niculita-Hirzel H."/>
            <person name="Oudot-Le Secq M.P."/>
            <person name="Peter M."/>
            <person name="Quesneville H."/>
            <person name="Rajashekar B."/>
            <person name="Reich M."/>
            <person name="Rouhier N."/>
            <person name="Schmutz J."/>
            <person name="Yin T."/>
            <person name="Chalot M."/>
            <person name="Henrissat B."/>
            <person name="Kuees U."/>
            <person name="Lucas S."/>
            <person name="Van de Peer Y."/>
            <person name="Podila G.K."/>
            <person name="Polle A."/>
            <person name="Pukkila P.J."/>
            <person name="Richardson P.M."/>
            <person name="Rouze P."/>
            <person name="Sanders I.R."/>
            <person name="Stajich J.E."/>
            <person name="Tunlid A."/>
            <person name="Tuskan G."/>
            <person name="Grigoriev I.V."/>
        </authorList>
    </citation>
    <scope>NUCLEOTIDE SEQUENCE [LARGE SCALE GENOMIC DNA]</scope>
    <source>
        <strain evidence="3">S238N-H82 / ATCC MYA-4686</strain>
    </source>
</reference>
<dbReference type="GeneID" id="6079483"/>
<dbReference type="EMBL" id="DS547113">
    <property type="protein sequence ID" value="EDR05482.1"/>
    <property type="molecule type" value="Genomic_DNA"/>
</dbReference>
<name>B0DJ92_LACBS</name>
<organism evidence="3">
    <name type="scientific">Laccaria bicolor (strain S238N-H82 / ATCC MYA-4686)</name>
    <name type="common">Bicoloured deceiver</name>
    <name type="synonym">Laccaria laccata var. bicolor</name>
    <dbReference type="NCBI Taxonomy" id="486041"/>
    <lineage>
        <taxon>Eukaryota</taxon>
        <taxon>Fungi</taxon>
        <taxon>Dikarya</taxon>
        <taxon>Basidiomycota</taxon>
        <taxon>Agaricomycotina</taxon>
        <taxon>Agaricomycetes</taxon>
        <taxon>Agaricomycetidae</taxon>
        <taxon>Agaricales</taxon>
        <taxon>Agaricineae</taxon>
        <taxon>Hydnangiaceae</taxon>
        <taxon>Laccaria</taxon>
    </lineage>
</organism>
<feature type="region of interest" description="Disordered" evidence="1">
    <location>
        <begin position="58"/>
        <end position="81"/>
    </location>
</feature>
<dbReference type="KEGG" id="lbc:LACBIDRAFT_329793"/>